<gene>
    <name evidence="1" type="ORF">XELAEV_18030296mg</name>
</gene>
<protein>
    <submittedName>
        <fullName evidence="1">Uncharacterized protein</fullName>
    </submittedName>
</protein>
<dbReference type="Proteomes" id="UP000694892">
    <property type="component" value="Chromosome 5S"/>
</dbReference>
<name>A0A974CT26_XENLA</name>
<accession>A0A974CT26</accession>
<organism evidence="1 2">
    <name type="scientific">Xenopus laevis</name>
    <name type="common">African clawed frog</name>
    <dbReference type="NCBI Taxonomy" id="8355"/>
    <lineage>
        <taxon>Eukaryota</taxon>
        <taxon>Metazoa</taxon>
        <taxon>Chordata</taxon>
        <taxon>Craniata</taxon>
        <taxon>Vertebrata</taxon>
        <taxon>Euteleostomi</taxon>
        <taxon>Amphibia</taxon>
        <taxon>Batrachia</taxon>
        <taxon>Anura</taxon>
        <taxon>Pipoidea</taxon>
        <taxon>Pipidae</taxon>
        <taxon>Xenopodinae</taxon>
        <taxon>Xenopus</taxon>
        <taxon>Xenopus</taxon>
    </lineage>
</organism>
<dbReference type="AlphaFoldDB" id="A0A974CT26"/>
<proteinExistence type="predicted"/>
<sequence length="66" mass="7545">MSGLCCCDTGEWNSSDVSSENEIIHWLPYTWKTRDFKTGSLSKKSPSKFRMHSQALLCVDIWCSVL</sequence>
<evidence type="ECO:0000313" key="2">
    <source>
        <dbReference type="Proteomes" id="UP000694892"/>
    </source>
</evidence>
<reference evidence="2" key="1">
    <citation type="journal article" date="2016" name="Nature">
        <title>Genome evolution in the allotetraploid frog Xenopus laevis.</title>
        <authorList>
            <person name="Session A.M."/>
            <person name="Uno Y."/>
            <person name="Kwon T."/>
            <person name="Chapman J.A."/>
            <person name="Toyoda A."/>
            <person name="Takahashi S."/>
            <person name="Fukui A."/>
            <person name="Hikosaka A."/>
            <person name="Suzuki A."/>
            <person name="Kondo M."/>
            <person name="van Heeringen S.J."/>
            <person name="Quigley I."/>
            <person name="Heinz S."/>
            <person name="Ogino H."/>
            <person name="Ochi H."/>
            <person name="Hellsten U."/>
            <person name="Lyons J.B."/>
            <person name="Simakov O."/>
            <person name="Putnam N."/>
            <person name="Stites J."/>
            <person name="Kuroki Y."/>
            <person name="Tanaka T."/>
            <person name="Michiue T."/>
            <person name="Watanabe M."/>
            <person name="Bogdanovic O."/>
            <person name="Lister R."/>
            <person name="Georgiou G."/>
            <person name="Paranjpe S.S."/>
            <person name="van Kruijsbergen I."/>
            <person name="Shu S."/>
            <person name="Carlson J."/>
            <person name="Kinoshita T."/>
            <person name="Ohta Y."/>
            <person name="Mawaribuchi S."/>
            <person name="Jenkins J."/>
            <person name="Grimwood J."/>
            <person name="Schmutz J."/>
            <person name="Mitros T."/>
            <person name="Mozaffari S.V."/>
            <person name="Suzuki Y."/>
            <person name="Haramoto Y."/>
            <person name="Yamamoto T.S."/>
            <person name="Takagi C."/>
            <person name="Heald R."/>
            <person name="Miller K."/>
            <person name="Haudenschild C."/>
            <person name="Kitzman J."/>
            <person name="Nakayama T."/>
            <person name="Izutsu Y."/>
            <person name="Robert J."/>
            <person name="Fortriede J."/>
            <person name="Burns K."/>
            <person name="Lotay V."/>
            <person name="Karimi K."/>
            <person name="Yasuoka Y."/>
            <person name="Dichmann D.S."/>
            <person name="Flajnik M.F."/>
            <person name="Houston D.W."/>
            <person name="Shendure J."/>
            <person name="DuPasquier L."/>
            <person name="Vize P.D."/>
            <person name="Zorn A.M."/>
            <person name="Ito M."/>
            <person name="Marcotte E.M."/>
            <person name="Wallingford J.B."/>
            <person name="Ito Y."/>
            <person name="Asashima M."/>
            <person name="Ueno N."/>
            <person name="Matsuda Y."/>
            <person name="Veenstra G.J."/>
            <person name="Fujiyama A."/>
            <person name="Harland R.M."/>
            <person name="Taira M."/>
            <person name="Rokhsar D.S."/>
        </authorList>
    </citation>
    <scope>NUCLEOTIDE SEQUENCE [LARGE SCALE GENOMIC DNA]</scope>
    <source>
        <strain evidence="2">J</strain>
    </source>
</reference>
<dbReference type="EMBL" id="CM004475">
    <property type="protein sequence ID" value="OCT79199.1"/>
    <property type="molecule type" value="Genomic_DNA"/>
</dbReference>
<evidence type="ECO:0000313" key="1">
    <source>
        <dbReference type="EMBL" id="OCT79199.1"/>
    </source>
</evidence>